<gene>
    <name evidence="2" type="ORF">Tci_852973</name>
</gene>
<name>A0A699R591_TANCI</name>
<reference evidence="2" key="1">
    <citation type="journal article" date="2019" name="Sci. Rep.">
        <title>Draft genome of Tanacetum cinerariifolium, the natural source of mosquito coil.</title>
        <authorList>
            <person name="Yamashiro T."/>
            <person name="Shiraishi A."/>
            <person name="Satake H."/>
            <person name="Nakayama K."/>
        </authorList>
    </citation>
    <scope>NUCLEOTIDE SEQUENCE</scope>
</reference>
<evidence type="ECO:0000256" key="1">
    <source>
        <dbReference type="SAM" id="MobiDB-lite"/>
    </source>
</evidence>
<feature type="region of interest" description="Disordered" evidence="1">
    <location>
        <begin position="82"/>
        <end position="115"/>
    </location>
</feature>
<sequence length="247" mass="27342">LVITALKEQLKSKAVLPKAVSLNPIDPALLQIDVVPLIPKLRKNRTAHCDYLKHTLEEAATLRELVKSERLLRVALASSASGSQSKDNTKKNKIRRTLKKANETKLEDHPRKVKSSLNKANVVDSRARSSVIKSVLNVNPNLKCASCNGCLFADNHDKCVVEYINSVNASRKSKSAKKPVNRKVWKTTGKVFKTVGYKWTPTGWTFTLIGNVCPLTRIATASIVPPREPIPTVQSTDKPVVTLVYTR</sequence>
<comment type="caution">
    <text evidence="2">The sequence shown here is derived from an EMBL/GenBank/DDBJ whole genome shotgun (WGS) entry which is preliminary data.</text>
</comment>
<feature type="compositionally biased region" description="Basic and acidic residues" evidence="1">
    <location>
        <begin position="100"/>
        <end position="110"/>
    </location>
</feature>
<protein>
    <submittedName>
        <fullName evidence="2">Uncharacterized protein</fullName>
    </submittedName>
</protein>
<evidence type="ECO:0000313" key="2">
    <source>
        <dbReference type="EMBL" id="GFC81003.1"/>
    </source>
</evidence>
<proteinExistence type="predicted"/>
<feature type="non-terminal residue" evidence="2">
    <location>
        <position position="1"/>
    </location>
</feature>
<organism evidence="2">
    <name type="scientific">Tanacetum cinerariifolium</name>
    <name type="common">Dalmatian daisy</name>
    <name type="synonym">Chrysanthemum cinerariifolium</name>
    <dbReference type="NCBI Taxonomy" id="118510"/>
    <lineage>
        <taxon>Eukaryota</taxon>
        <taxon>Viridiplantae</taxon>
        <taxon>Streptophyta</taxon>
        <taxon>Embryophyta</taxon>
        <taxon>Tracheophyta</taxon>
        <taxon>Spermatophyta</taxon>
        <taxon>Magnoliopsida</taxon>
        <taxon>eudicotyledons</taxon>
        <taxon>Gunneridae</taxon>
        <taxon>Pentapetalae</taxon>
        <taxon>asterids</taxon>
        <taxon>campanulids</taxon>
        <taxon>Asterales</taxon>
        <taxon>Asteraceae</taxon>
        <taxon>Asteroideae</taxon>
        <taxon>Anthemideae</taxon>
        <taxon>Anthemidinae</taxon>
        <taxon>Tanacetum</taxon>
    </lineage>
</organism>
<dbReference type="AlphaFoldDB" id="A0A699R591"/>
<feature type="non-terminal residue" evidence="2">
    <location>
        <position position="247"/>
    </location>
</feature>
<dbReference type="EMBL" id="BKCJ011077766">
    <property type="protein sequence ID" value="GFC81003.1"/>
    <property type="molecule type" value="Genomic_DNA"/>
</dbReference>
<accession>A0A699R591</accession>